<name>A0ABW4E1E6_9RHOB</name>
<evidence type="ECO:0000256" key="2">
    <source>
        <dbReference type="ARBA" id="ARBA00023125"/>
    </source>
</evidence>
<keyword evidence="1" id="KW-0805">Transcription regulation</keyword>
<dbReference type="PRINTS" id="PR00034">
    <property type="entry name" value="HTHCRP"/>
</dbReference>
<feature type="domain" description="Cyclic nucleotide-binding" evidence="4">
    <location>
        <begin position="1"/>
        <end position="99"/>
    </location>
</feature>
<dbReference type="PROSITE" id="PS51063">
    <property type="entry name" value="HTH_CRP_2"/>
    <property type="match status" value="1"/>
</dbReference>
<dbReference type="Pfam" id="PF13545">
    <property type="entry name" value="HTH_Crp_2"/>
    <property type="match status" value="1"/>
</dbReference>
<dbReference type="EMBL" id="JBHTOQ010000041">
    <property type="protein sequence ID" value="MFD1483207.1"/>
    <property type="molecule type" value="Genomic_DNA"/>
</dbReference>
<dbReference type="InterPro" id="IPR036390">
    <property type="entry name" value="WH_DNA-bd_sf"/>
</dbReference>
<dbReference type="SUPFAM" id="SSF51206">
    <property type="entry name" value="cAMP-binding domain-like"/>
    <property type="match status" value="1"/>
</dbReference>
<evidence type="ECO:0000313" key="6">
    <source>
        <dbReference type="EMBL" id="MFD1483207.1"/>
    </source>
</evidence>
<dbReference type="RefSeq" id="WP_165571262.1">
    <property type="nucleotide sequence ID" value="NZ_CBCSAJ010000132.1"/>
</dbReference>
<keyword evidence="2" id="KW-0238">DNA-binding</keyword>
<evidence type="ECO:0000256" key="3">
    <source>
        <dbReference type="ARBA" id="ARBA00023163"/>
    </source>
</evidence>
<reference evidence="7" key="1">
    <citation type="journal article" date="2019" name="Int. J. Syst. Evol. Microbiol.">
        <title>The Global Catalogue of Microorganisms (GCM) 10K type strain sequencing project: providing services to taxonomists for standard genome sequencing and annotation.</title>
        <authorList>
            <consortium name="The Broad Institute Genomics Platform"/>
            <consortium name="The Broad Institute Genome Sequencing Center for Infectious Disease"/>
            <person name="Wu L."/>
            <person name="Ma J."/>
        </authorList>
    </citation>
    <scope>NUCLEOTIDE SEQUENCE [LARGE SCALE GENOMIC DNA]</scope>
    <source>
        <strain evidence="7">CCM 8875</strain>
    </source>
</reference>
<protein>
    <submittedName>
        <fullName evidence="6">Crp/Fnr family transcriptional regulator</fullName>
    </submittedName>
</protein>
<dbReference type="Gene3D" id="2.60.120.10">
    <property type="entry name" value="Jelly Rolls"/>
    <property type="match status" value="1"/>
</dbReference>
<comment type="caution">
    <text evidence="6">The sequence shown here is derived from an EMBL/GenBank/DDBJ whole genome shotgun (WGS) entry which is preliminary data.</text>
</comment>
<dbReference type="SUPFAM" id="SSF46785">
    <property type="entry name" value="Winged helix' DNA-binding domain"/>
    <property type="match status" value="1"/>
</dbReference>
<evidence type="ECO:0000256" key="1">
    <source>
        <dbReference type="ARBA" id="ARBA00023015"/>
    </source>
</evidence>
<dbReference type="SMART" id="SM00419">
    <property type="entry name" value="HTH_CRP"/>
    <property type="match status" value="1"/>
</dbReference>
<keyword evidence="3" id="KW-0804">Transcription</keyword>
<evidence type="ECO:0000259" key="4">
    <source>
        <dbReference type="PROSITE" id="PS50042"/>
    </source>
</evidence>
<dbReference type="InterPro" id="IPR000595">
    <property type="entry name" value="cNMP-bd_dom"/>
</dbReference>
<dbReference type="Pfam" id="PF00027">
    <property type="entry name" value="cNMP_binding"/>
    <property type="match status" value="1"/>
</dbReference>
<sequence length="222" mass="25117">MLFQSGQTVTIADEKPPFVGFVLSGILRMEKVLADGSRHIVGLLVSGDMFGRVFDGPMPYGIEAATGSRIILFRRGPFEDLVRHSSELDRLVIHEILNEIDRARDWMIILGYTRVQTRICGFLVLLCTRYRVVSDVVLERDDSLTVHLPITRQDMAYLLGTRTESISRALHALQDLGYIRIVRSDLISIVNFAALTDEIGEEYPTGASGFPQLRHWKDRARE</sequence>
<dbReference type="InterPro" id="IPR014710">
    <property type="entry name" value="RmlC-like_jellyroll"/>
</dbReference>
<dbReference type="CDD" id="cd00038">
    <property type="entry name" value="CAP_ED"/>
    <property type="match status" value="1"/>
</dbReference>
<organism evidence="6 7">
    <name type="scientific">Paracoccus nototheniae</name>
    <dbReference type="NCBI Taxonomy" id="2489002"/>
    <lineage>
        <taxon>Bacteria</taxon>
        <taxon>Pseudomonadati</taxon>
        <taxon>Pseudomonadota</taxon>
        <taxon>Alphaproteobacteria</taxon>
        <taxon>Rhodobacterales</taxon>
        <taxon>Paracoccaceae</taxon>
        <taxon>Paracoccus</taxon>
    </lineage>
</organism>
<evidence type="ECO:0000259" key="5">
    <source>
        <dbReference type="PROSITE" id="PS51063"/>
    </source>
</evidence>
<proteinExistence type="predicted"/>
<keyword evidence="7" id="KW-1185">Reference proteome</keyword>
<evidence type="ECO:0000313" key="7">
    <source>
        <dbReference type="Proteomes" id="UP001597302"/>
    </source>
</evidence>
<accession>A0ABW4E1E6</accession>
<dbReference type="InterPro" id="IPR018490">
    <property type="entry name" value="cNMP-bd_dom_sf"/>
</dbReference>
<gene>
    <name evidence="6" type="ORF">ACFQ5P_18070</name>
</gene>
<dbReference type="InterPro" id="IPR012318">
    <property type="entry name" value="HTH_CRP"/>
</dbReference>
<feature type="domain" description="HTH crp-type" evidence="5">
    <location>
        <begin position="113"/>
        <end position="193"/>
    </location>
</feature>
<dbReference type="PROSITE" id="PS50042">
    <property type="entry name" value="CNMP_BINDING_3"/>
    <property type="match status" value="1"/>
</dbReference>
<dbReference type="Proteomes" id="UP001597302">
    <property type="component" value="Unassembled WGS sequence"/>
</dbReference>